<dbReference type="PANTHER" id="PTHR11932">
    <property type="entry name" value="CULLIN"/>
    <property type="match status" value="1"/>
</dbReference>
<evidence type="ECO:0000259" key="5">
    <source>
        <dbReference type="PROSITE" id="PS50069"/>
    </source>
</evidence>
<dbReference type="EMBL" id="GL833150">
    <property type="protein sequence ID" value="EGB04511.1"/>
    <property type="molecule type" value="Genomic_DNA"/>
</dbReference>
<dbReference type="OrthoDB" id="27073at2759"/>
<evidence type="ECO:0000256" key="3">
    <source>
        <dbReference type="PROSITE-ProRule" id="PRU00330"/>
    </source>
</evidence>
<dbReference type="PROSITE" id="PS01256">
    <property type="entry name" value="CULLIN_1"/>
    <property type="match status" value="1"/>
</dbReference>
<evidence type="ECO:0000313" key="6">
    <source>
        <dbReference type="EMBL" id="EGB04511.1"/>
    </source>
</evidence>
<dbReference type="SMART" id="SM00182">
    <property type="entry name" value="CULLIN"/>
    <property type="match status" value="1"/>
</dbReference>
<dbReference type="InterPro" id="IPR036390">
    <property type="entry name" value="WH_DNA-bd_sf"/>
</dbReference>
<evidence type="ECO:0000256" key="2">
    <source>
        <dbReference type="ARBA" id="ARBA00022843"/>
    </source>
</evidence>
<organism evidence="7">
    <name type="scientific">Aureococcus anophagefferens</name>
    <name type="common">Harmful bloom alga</name>
    <dbReference type="NCBI Taxonomy" id="44056"/>
    <lineage>
        <taxon>Eukaryota</taxon>
        <taxon>Sar</taxon>
        <taxon>Stramenopiles</taxon>
        <taxon>Ochrophyta</taxon>
        <taxon>Pelagophyceae</taxon>
        <taxon>Pelagomonadales</taxon>
        <taxon>Pelagomonadaceae</taxon>
        <taxon>Aureococcus</taxon>
    </lineage>
</organism>
<feature type="domain" description="Cullin family profile" evidence="5">
    <location>
        <begin position="1"/>
        <end position="172"/>
    </location>
</feature>
<evidence type="ECO:0000256" key="4">
    <source>
        <dbReference type="RuleBase" id="RU003829"/>
    </source>
</evidence>
<dbReference type="Gene3D" id="1.10.10.10">
    <property type="entry name" value="Winged helix-like DNA-binding domain superfamily/Winged helix DNA-binding domain"/>
    <property type="match status" value="1"/>
</dbReference>
<comment type="similarity">
    <text evidence="3 4">Belongs to the cullin family.</text>
</comment>
<dbReference type="FunFam" id="1.10.10.10:FF:000014">
    <property type="entry name" value="Cullin 1"/>
    <property type="match status" value="1"/>
</dbReference>
<proteinExistence type="inferred from homology"/>
<dbReference type="RefSeq" id="XP_009040764.1">
    <property type="nucleotide sequence ID" value="XM_009042516.1"/>
</dbReference>
<dbReference type="InParanoid" id="F0YK28"/>
<name>F0YK28_AURAN</name>
<evidence type="ECO:0000256" key="1">
    <source>
        <dbReference type="ARBA" id="ARBA00022499"/>
    </source>
</evidence>
<dbReference type="SUPFAM" id="SSF46785">
    <property type="entry name" value="Winged helix' DNA-binding domain"/>
    <property type="match status" value="1"/>
</dbReference>
<dbReference type="InterPro" id="IPR036388">
    <property type="entry name" value="WH-like_DNA-bd_sf"/>
</dbReference>
<dbReference type="Pfam" id="PF00888">
    <property type="entry name" value="Cullin"/>
    <property type="match status" value="1"/>
</dbReference>
<dbReference type="Gene3D" id="1.20.1310.10">
    <property type="entry name" value="Cullin Repeats"/>
    <property type="match status" value="1"/>
</dbReference>
<keyword evidence="1" id="KW-1017">Isopeptide bond</keyword>
<dbReference type="Proteomes" id="UP000002729">
    <property type="component" value="Unassembled WGS sequence"/>
</dbReference>
<dbReference type="SUPFAM" id="SSF75632">
    <property type="entry name" value="Cullin homology domain"/>
    <property type="match status" value="1"/>
</dbReference>
<evidence type="ECO:0000313" key="7">
    <source>
        <dbReference type="Proteomes" id="UP000002729"/>
    </source>
</evidence>
<accession>F0YK28</accession>
<dbReference type="GO" id="GO:0031461">
    <property type="term" value="C:cullin-RING ubiquitin ligase complex"/>
    <property type="evidence" value="ECO:0007669"/>
    <property type="project" value="InterPro"/>
</dbReference>
<dbReference type="InterPro" id="IPR016158">
    <property type="entry name" value="Cullin_homology"/>
</dbReference>
<dbReference type="AlphaFoldDB" id="F0YK28"/>
<protein>
    <recommendedName>
        <fullName evidence="5">Cullin family profile domain-containing protein</fullName>
    </recommendedName>
</protein>
<dbReference type="Pfam" id="PF26557">
    <property type="entry name" value="Cullin_AB"/>
    <property type="match status" value="1"/>
</dbReference>
<dbReference type="InterPro" id="IPR001373">
    <property type="entry name" value="Cullin_N"/>
</dbReference>
<dbReference type="OMA" id="MAHFEDF"/>
<dbReference type="eggNOG" id="KOG2166">
    <property type="taxonomic scope" value="Eukaryota"/>
</dbReference>
<dbReference type="InterPro" id="IPR036317">
    <property type="entry name" value="Cullin_homology_sf"/>
</dbReference>
<dbReference type="InterPro" id="IPR059120">
    <property type="entry name" value="Cullin-like_AB"/>
</dbReference>
<dbReference type="GO" id="GO:0031625">
    <property type="term" value="F:ubiquitin protein ligase binding"/>
    <property type="evidence" value="ECO:0007669"/>
    <property type="project" value="InterPro"/>
</dbReference>
<dbReference type="KEGG" id="aaf:AURANDRAFT_55162"/>
<dbReference type="Gene3D" id="3.30.230.130">
    <property type="entry name" value="Cullin, Chain C, Domain 2"/>
    <property type="match status" value="1"/>
</dbReference>
<keyword evidence="7" id="KW-1185">Reference proteome</keyword>
<dbReference type="InterPro" id="IPR019559">
    <property type="entry name" value="Cullin_neddylation_domain"/>
</dbReference>
<dbReference type="SMART" id="SM00884">
    <property type="entry name" value="Cullin_Nedd8"/>
    <property type="match status" value="1"/>
</dbReference>
<dbReference type="Pfam" id="PF10557">
    <property type="entry name" value="Cullin_Nedd8"/>
    <property type="match status" value="1"/>
</dbReference>
<gene>
    <name evidence="6" type="ORF">AURANDRAFT_55162</name>
</gene>
<sequence>MPSDAERSMLAKLKSECGYQFTTKLEGMFTDIRFSKDAMDNPGSEVHAVVRPTILAVDLDVTTLTAGYWPMQATNTCRLPAAAQAVCEPFESFYLKQHTGRKLTWLTSTGSAEIRATFSQAAKHELTVSTYMMCILVLFNDLDHGAEITFAALAAQTQIPRNELKRHVVSLCTPKHRVLLKKSKGKGVSDDDAFKVNIKYSSKLKRVRVPLVAMKEAGAHPDSSDKVPAAVEEDRRHLCEATVVRIMKARKHAKHNDLIAEVTRQLSQRFFPQPQFIKKCIESLLEREYLERDASDSKMYIYMA</sequence>
<dbReference type="GO" id="GO:0006511">
    <property type="term" value="P:ubiquitin-dependent protein catabolic process"/>
    <property type="evidence" value="ECO:0007669"/>
    <property type="project" value="InterPro"/>
</dbReference>
<keyword evidence="2" id="KW-0832">Ubl conjugation</keyword>
<reference evidence="6 7" key="1">
    <citation type="journal article" date="2011" name="Proc. Natl. Acad. Sci. U.S.A.">
        <title>Niche of harmful alga Aureococcus anophagefferens revealed through ecogenomics.</title>
        <authorList>
            <person name="Gobler C.J."/>
            <person name="Berry D.L."/>
            <person name="Dyhrman S.T."/>
            <person name="Wilhelm S.W."/>
            <person name="Salamov A."/>
            <person name="Lobanov A.V."/>
            <person name="Zhang Y."/>
            <person name="Collier J.L."/>
            <person name="Wurch L.L."/>
            <person name="Kustka A.B."/>
            <person name="Dill B.D."/>
            <person name="Shah M."/>
            <person name="VerBerkmoes N.C."/>
            <person name="Kuo A."/>
            <person name="Terry A."/>
            <person name="Pangilinan J."/>
            <person name="Lindquist E.A."/>
            <person name="Lucas S."/>
            <person name="Paulsen I.T."/>
            <person name="Hattenrath-Lehmann T.K."/>
            <person name="Talmage S.C."/>
            <person name="Walker E.A."/>
            <person name="Koch F."/>
            <person name="Burson A.M."/>
            <person name="Marcoval M.A."/>
            <person name="Tang Y.Z."/>
            <person name="Lecleir G.R."/>
            <person name="Coyne K.J."/>
            <person name="Berg G.M."/>
            <person name="Bertrand E.M."/>
            <person name="Saito M.A."/>
            <person name="Gladyshev V.N."/>
            <person name="Grigoriev I.V."/>
        </authorList>
    </citation>
    <scope>NUCLEOTIDE SEQUENCE [LARGE SCALE GENOMIC DNA]</scope>
    <source>
        <strain evidence="7">CCMP 1984</strain>
    </source>
</reference>
<dbReference type="GeneID" id="20222489"/>
<dbReference type="PROSITE" id="PS50069">
    <property type="entry name" value="CULLIN_2"/>
    <property type="match status" value="1"/>
</dbReference>
<dbReference type="InterPro" id="IPR016157">
    <property type="entry name" value="Cullin_CS"/>
</dbReference>
<dbReference type="InterPro" id="IPR045093">
    <property type="entry name" value="Cullin"/>
</dbReference>